<proteinExistence type="predicted"/>
<organism evidence="2 3">
    <name type="scientific">Roseibium marinum</name>
    <dbReference type="NCBI Taxonomy" id="281252"/>
    <lineage>
        <taxon>Bacteria</taxon>
        <taxon>Pseudomonadati</taxon>
        <taxon>Pseudomonadota</taxon>
        <taxon>Alphaproteobacteria</taxon>
        <taxon>Hyphomicrobiales</taxon>
        <taxon>Stappiaceae</taxon>
        <taxon>Roseibium</taxon>
    </lineage>
</organism>
<gene>
    <name evidence="2" type="ORF">CLV41_101164</name>
</gene>
<evidence type="ECO:0000313" key="3">
    <source>
        <dbReference type="Proteomes" id="UP000236959"/>
    </source>
</evidence>
<evidence type="ECO:0000313" key="2">
    <source>
        <dbReference type="EMBL" id="POF33715.1"/>
    </source>
</evidence>
<accession>A0A2S3V1B6</accession>
<keyword evidence="1" id="KW-0812">Transmembrane</keyword>
<keyword evidence="1" id="KW-1133">Transmembrane helix</keyword>
<comment type="caution">
    <text evidence="2">The sequence shown here is derived from an EMBL/GenBank/DDBJ whole genome shotgun (WGS) entry which is preliminary data.</text>
</comment>
<name>A0A2S3V1B6_9HYPH</name>
<dbReference type="AlphaFoldDB" id="A0A2S3V1B6"/>
<feature type="transmembrane region" description="Helical" evidence="1">
    <location>
        <begin position="7"/>
        <end position="27"/>
    </location>
</feature>
<reference evidence="2 3" key="1">
    <citation type="submission" date="2018-01" db="EMBL/GenBank/DDBJ databases">
        <title>Genomic Encyclopedia of Archaeal and Bacterial Type Strains, Phase II (KMG-II): from individual species to whole genera.</title>
        <authorList>
            <person name="Goeker M."/>
        </authorList>
    </citation>
    <scope>NUCLEOTIDE SEQUENCE [LARGE SCALE GENOMIC DNA]</scope>
    <source>
        <strain evidence="2 3">DSM 17023</strain>
    </source>
</reference>
<sequence>MLIGDPLDTLLNLGTFAFIGAMIWLVMRKDPEDGD</sequence>
<keyword evidence="1" id="KW-0472">Membrane</keyword>
<dbReference type="Proteomes" id="UP000236959">
    <property type="component" value="Unassembled WGS sequence"/>
</dbReference>
<dbReference type="EMBL" id="PPCN01000001">
    <property type="protein sequence ID" value="POF33715.1"/>
    <property type="molecule type" value="Genomic_DNA"/>
</dbReference>
<protein>
    <submittedName>
        <fullName evidence="2">Uncharacterized protein</fullName>
    </submittedName>
</protein>
<keyword evidence="3" id="KW-1185">Reference proteome</keyword>
<evidence type="ECO:0000256" key="1">
    <source>
        <dbReference type="SAM" id="Phobius"/>
    </source>
</evidence>